<dbReference type="RefSeq" id="WP_096574503.1">
    <property type="nucleotide sequence ID" value="NZ_CAWNJS010000001.1"/>
</dbReference>
<evidence type="ECO:0000313" key="3">
    <source>
        <dbReference type="Proteomes" id="UP000218785"/>
    </source>
</evidence>
<keyword evidence="3" id="KW-1185">Reference proteome</keyword>
<accession>A0A1Z4MVI6</accession>
<name>A0A1Z4MVI6_9CYAN</name>
<sequence>MSQRNEGLQIFLGILILFGLHLIAVGIIFGVGLLAGQIFGYANYSYLGIWLIGGWGFFIWQLLYVIPLCILLRRQQRLAMMKGVIIGAVITALLNGSCFLLVFANR</sequence>
<proteinExistence type="predicted"/>
<dbReference type="AlphaFoldDB" id="A0A1Z4MVI6"/>
<feature type="transmembrane region" description="Helical" evidence="1">
    <location>
        <begin position="47"/>
        <end position="72"/>
    </location>
</feature>
<reference evidence="2 3" key="1">
    <citation type="submission" date="2017-06" db="EMBL/GenBank/DDBJ databases">
        <title>Genome sequencing of cyanobaciteial culture collection at National Institute for Environmental Studies (NIES).</title>
        <authorList>
            <person name="Hirose Y."/>
            <person name="Shimura Y."/>
            <person name="Fujisawa T."/>
            <person name="Nakamura Y."/>
            <person name="Kawachi M."/>
        </authorList>
    </citation>
    <scope>NUCLEOTIDE SEQUENCE [LARGE SCALE GENOMIC DNA]</scope>
    <source>
        <strain evidence="2 3">NIES-37</strain>
    </source>
</reference>
<keyword evidence="1" id="KW-0812">Transmembrane</keyword>
<protein>
    <submittedName>
        <fullName evidence="2">Uncharacterized protein</fullName>
    </submittedName>
</protein>
<keyword evidence="1" id="KW-0472">Membrane</keyword>
<gene>
    <name evidence="2" type="ORF">NIES37_13890</name>
</gene>
<dbReference type="EMBL" id="AP018248">
    <property type="protein sequence ID" value="BAY97447.1"/>
    <property type="molecule type" value="Genomic_DNA"/>
</dbReference>
<feature type="transmembrane region" description="Helical" evidence="1">
    <location>
        <begin position="84"/>
        <end position="104"/>
    </location>
</feature>
<organism evidence="2 3">
    <name type="scientific">Tolypothrix tenuis PCC 7101</name>
    <dbReference type="NCBI Taxonomy" id="231146"/>
    <lineage>
        <taxon>Bacteria</taxon>
        <taxon>Bacillati</taxon>
        <taxon>Cyanobacteriota</taxon>
        <taxon>Cyanophyceae</taxon>
        <taxon>Nostocales</taxon>
        <taxon>Tolypothrichaceae</taxon>
        <taxon>Tolypothrix</taxon>
    </lineage>
</organism>
<dbReference type="KEGG" id="ttq:NIES37_13890"/>
<feature type="transmembrane region" description="Helical" evidence="1">
    <location>
        <begin position="12"/>
        <end position="35"/>
    </location>
</feature>
<dbReference type="Proteomes" id="UP000218785">
    <property type="component" value="Chromosome"/>
</dbReference>
<keyword evidence="1" id="KW-1133">Transmembrane helix</keyword>
<evidence type="ECO:0000256" key="1">
    <source>
        <dbReference type="SAM" id="Phobius"/>
    </source>
</evidence>
<evidence type="ECO:0000313" key="2">
    <source>
        <dbReference type="EMBL" id="BAY97447.1"/>
    </source>
</evidence>